<proteinExistence type="predicted"/>
<protein>
    <submittedName>
        <fullName evidence="1">Uncharacterized protein</fullName>
    </submittedName>
</protein>
<dbReference type="RefSeq" id="YP_009032539.1">
    <property type="nucleotide sequence ID" value="NC_024148.1"/>
</dbReference>
<dbReference type="OrthoDB" id="27782at10239"/>
<dbReference type="Proteomes" id="UP000024443">
    <property type="component" value="Segment"/>
</dbReference>
<dbReference type="GeneID" id="19488243"/>
<organism evidence="1 2">
    <name type="scientific">Mycobacterium phage Phantastic</name>
    <dbReference type="NCBI Taxonomy" id="1486426"/>
    <lineage>
        <taxon>Viruses</taxon>
        <taxon>Duplodnaviria</taxon>
        <taxon>Heunggongvirae</taxon>
        <taxon>Uroviricota</taxon>
        <taxon>Caudoviricetes</taxon>
        <taxon>Veracruzvirus</taxon>
        <taxon>Veracruzvirus phantastic</taxon>
    </lineage>
</organism>
<evidence type="ECO:0000313" key="2">
    <source>
        <dbReference type="Proteomes" id="UP000024443"/>
    </source>
</evidence>
<keyword evidence="2" id="KW-1185">Reference proteome</keyword>
<reference evidence="1 2" key="1">
    <citation type="submission" date="2014-02" db="EMBL/GenBank/DDBJ databases">
        <authorList>
            <person name="Meadows H.N."/>
            <person name="Fisher J.N.B."/>
            <person name="Gardner A.V."/>
            <person name="Merrill B.D."/>
            <person name="Hartmann K.A."/>
            <person name="Bailey M.E."/>
            <person name="Beckstead A.P."/>
            <person name="Deus L.M."/>
            <person name="Earl A.S."/>
            <person name="Easter R.A."/>
            <person name="Gibby P.D."/>
            <person name="Graves K.A."/>
            <person name="Ayer P.A."/>
            <person name="Heiner M.E."/>
            <person name="Herring J.A."/>
            <person name="Jaen A.D."/>
            <person name="Liu J.E."/>
            <person name="Manci A.M."/>
            <person name="Nielsen D.A."/>
            <person name="Paz H.C."/>
            <person name="Sabin N.R."/>
            <person name="Solomon M.B."/>
            <person name="Sutter R.A."/>
            <person name="Wake B.N."/>
            <person name="Willyerd H.J."/>
            <person name="Zimmerman L.J."/>
            <person name="Breakwell D.P."/>
            <person name="Burnett S.H."/>
            <person name="Grose J.H."/>
            <person name="Bradley K.W."/>
            <person name="Clarke D.Q."/>
            <person name="Lewis M.F."/>
            <person name="Barker L.P."/>
            <person name="Bailey C."/>
            <person name="Asai D.J."/>
            <person name="Garber M.L."/>
            <person name="Bowman C.A."/>
            <person name="Russell D.A."/>
            <person name="Pope W.H."/>
            <person name="Jacobs-Sera D."/>
            <person name="Hendrix R.W."/>
            <person name="Hatfull G.F."/>
        </authorList>
    </citation>
    <scope>NUCLEOTIDE SEQUENCE [LARGE SCALE GENOMIC DNA]</scope>
</reference>
<sequence>MMLTQEDFEAEAVYDSYYDGMNMFERAAQAGLEGREYL</sequence>
<name>A0A023W7G3_9CAUD</name>
<accession>A0A023W7G3</accession>
<dbReference type="KEGG" id="vg:19488243"/>
<dbReference type="EMBL" id="KJ510415">
    <property type="protein sequence ID" value="AHY27117.1"/>
    <property type="molecule type" value="Genomic_DNA"/>
</dbReference>
<evidence type="ECO:0000313" key="1">
    <source>
        <dbReference type="EMBL" id="AHY27117.1"/>
    </source>
</evidence>
<gene>
    <name evidence="1" type="primary">54</name>
    <name evidence="1" type="ORF">PBI_PHANTASTIC_54</name>
</gene>